<dbReference type="Gene3D" id="1.10.10.60">
    <property type="entry name" value="Homeodomain-like"/>
    <property type="match status" value="1"/>
</dbReference>
<reference evidence="5 6" key="1">
    <citation type="submission" date="2020-08" db="EMBL/GenBank/DDBJ databases">
        <title>Sequencing the genomes of 1000 actinobacteria strains.</title>
        <authorList>
            <person name="Klenk H.-P."/>
        </authorList>
    </citation>
    <scope>NUCLEOTIDE SEQUENCE [LARGE SCALE GENOMIC DNA]</scope>
    <source>
        <strain evidence="5 6">DSM 45784</strain>
    </source>
</reference>
<dbReference type="PROSITE" id="PS01124">
    <property type="entry name" value="HTH_ARAC_FAMILY_2"/>
    <property type="match status" value="1"/>
</dbReference>
<dbReference type="SMART" id="SM00342">
    <property type="entry name" value="HTH_ARAC"/>
    <property type="match status" value="1"/>
</dbReference>
<dbReference type="GO" id="GO:0043565">
    <property type="term" value="F:sequence-specific DNA binding"/>
    <property type="evidence" value="ECO:0007669"/>
    <property type="project" value="InterPro"/>
</dbReference>
<evidence type="ECO:0000259" key="4">
    <source>
        <dbReference type="PROSITE" id="PS01124"/>
    </source>
</evidence>
<dbReference type="GO" id="GO:0003700">
    <property type="term" value="F:DNA-binding transcription factor activity"/>
    <property type="evidence" value="ECO:0007669"/>
    <property type="project" value="InterPro"/>
</dbReference>
<dbReference type="EMBL" id="JACHND010000001">
    <property type="protein sequence ID" value="MBB4698754.1"/>
    <property type="molecule type" value="Genomic_DNA"/>
</dbReference>
<feature type="domain" description="HTH araC/xylS-type" evidence="4">
    <location>
        <begin position="217"/>
        <end position="318"/>
    </location>
</feature>
<keyword evidence="2 5" id="KW-0238">DNA-binding</keyword>
<evidence type="ECO:0000256" key="2">
    <source>
        <dbReference type="ARBA" id="ARBA00023125"/>
    </source>
</evidence>
<dbReference type="PANTHER" id="PTHR46796">
    <property type="entry name" value="HTH-TYPE TRANSCRIPTIONAL ACTIVATOR RHAS-RELATED"/>
    <property type="match status" value="1"/>
</dbReference>
<dbReference type="RefSeq" id="WP_184875820.1">
    <property type="nucleotide sequence ID" value="NZ_BOOV01000013.1"/>
</dbReference>
<keyword evidence="3" id="KW-0804">Transcription</keyword>
<dbReference type="InterPro" id="IPR020449">
    <property type="entry name" value="Tscrpt_reg_AraC-type_HTH"/>
</dbReference>
<evidence type="ECO:0000313" key="6">
    <source>
        <dbReference type="Proteomes" id="UP000542210"/>
    </source>
</evidence>
<accession>A0A7W7G7P7</accession>
<organism evidence="5 6">
    <name type="scientific">Sphaerisporangium siamense</name>
    <dbReference type="NCBI Taxonomy" id="795645"/>
    <lineage>
        <taxon>Bacteria</taxon>
        <taxon>Bacillati</taxon>
        <taxon>Actinomycetota</taxon>
        <taxon>Actinomycetes</taxon>
        <taxon>Streptosporangiales</taxon>
        <taxon>Streptosporangiaceae</taxon>
        <taxon>Sphaerisporangium</taxon>
    </lineage>
</organism>
<sequence>MLETVMCSDELPAADRFAWWHELSAKSVMSVQMRSDYAAEFLGSLRVINLGAVHLVRMSHHPVQAVRTPRLIRRSDPETLVLMLTQRGTTAMEQYGRQAVAPAPNLLICDSSQPFRSVSNNAQSVEGTTVQIPKTLLPFPERDLARLLATRLPGHNGIGALLRSHLTTLTRHTADYTAADVSRLSALTVDLVAAMCAHHLEANAALSPETHRQVLLTRIRAFIRQHLGDPDLCADTVAAAHQISVRHLYRLFRDQDLTVAAWIRHHRLERCRRDLADPALRGRPIHAIAARWGFTSLPHFSRLFRATYGTSPADYRHHACRETWHKSSTTGQRSSTT</sequence>
<gene>
    <name evidence="5" type="ORF">BJ982_000298</name>
</gene>
<evidence type="ECO:0000313" key="5">
    <source>
        <dbReference type="EMBL" id="MBB4698754.1"/>
    </source>
</evidence>
<keyword evidence="1" id="KW-0805">Transcription regulation</keyword>
<evidence type="ECO:0000256" key="3">
    <source>
        <dbReference type="ARBA" id="ARBA00023163"/>
    </source>
</evidence>
<protein>
    <submittedName>
        <fullName evidence="5">AraC-like DNA-binding protein</fullName>
    </submittedName>
</protein>
<keyword evidence="6" id="KW-1185">Reference proteome</keyword>
<dbReference type="InterPro" id="IPR009057">
    <property type="entry name" value="Homeodomain-like_sf"/>
</dbReference>
<dbReference type="Proteomes" id="UP000542210">
    <property type="component" value="Unassembled WGS sequence"/>
</dbReference>
<proteinExistence type="predicted"/>
<dbReference type="Pfam" id="PF12833">
    <property type="entry name" value="HTH_18"/>
    <property type="match status" value="1"/>
</dbReference>
<dbReference type="PRINTS" id="PR00032">
    <property type="entry name" value="HTHARAC"/>
</dbReference>
<dbReference type="Pfam" id="PF14525">
    <property type="entry name" value="AraC_binding_2"/>
    <property type="match status" value="1"/>
</dbReference>
<dbReference type="InterPro" id="IPR035418">
    <property type="entry name" value="AraC-bd_2"/>
</dbReference>
<dbReference type="PANTHER" id="PTHR46796:SF6">
    <property type="entry name" value="ARAC SUBFAMILY"/>
    <property type="match status" value="1"/>
</dbReference>
<dbReference type="AlphaFoldDB" id="A0A7W7G7P7"/>
<name>A0A7W7G7P7_9ACTN</name>
<comment type="caution">
    <text evidence="5">The sequence shown here is derived from an EMBL/GenBank/DDBJ whole genome shotgun (WGS) entry which is preliminary data.</text>
</comment>
<dbReference type="InterPro" id="IPR050204">
    <property type="entry name" value="AraC_XylS_family_regulators"/>
</dbReference>
<dbReference type="InterPro" id="IPR018060">
    <property type="entry name" value="HTH_AraC"/>
</dbReference>
<evidence type="ECO:0000256" key="1">
    <source>
        <dbReference type="ARBA" id="ARBA00023015"/>
    </source>
</evidence>
<dbReference type="SUPFAM" id="SSF46689">
    <property type="entry name" value="Homeodomain-like"/>
    <property type="match status" value="1"/>
</dbReference>